<gene>
    <name evidence="1" type="ORF">SPMU_23270</name>
</gene>
<protein>
    <recommendedName>
        <fullName evidence="3">DUF2332 domain-containing protein</fullName>
    </recommendedName>
</protein>
<dbReference type="InterPro" id="IPR011200">
    <property type="entry name" value="UCP012608"/>
</dbReference>
<dbReference type="PIRSF" id="PIRSF012608">
    <property type="entry name" value="UCP012608"/>
    <property type="match status" value="1"/>
</dbReference>
<proteinExistence type="predicted"/>
<dbReference type="Proteomes" id="UP000197783">
    <property type="component" value="Unassembled WGS sequence"/>
</dbReference>
<reference evidence="1 2" key="1">
    <citation type="submission" date="2017-03" db="EMBL/GenBank/DDBJ databases">
        <title>Genome sequence of Sphingomonas mucosissima DSM 17494.</title>
        <authorList>
            <person name="Poehlein A."/>
            <person name="Wuebbeler J.H."/>
            <person name="Steinbuechel A."/>
            <person name="Daniel R."/>
        </authorList>
    </citation>
    <scope>NUCLEOTIDE SEQUENCE [LARGE SCALE GENOMIC DNA]</scope>
    <source>
        <strain evidence="1 2">DSM 17494</strain>
    </source>
</reference>
<evidence type="ECO:0008006" key="3">
    <source>
        <dbReference type="Google" id="ProtNLM"/>
    </source>
</evidence>
<evidence type="ECO:0000313" key="1">
    <source>
        <dbReference type="EMBL" id="OWK29905.1"/>
    </source>
</evidence>
<accession>A0A245ZJL6</accession>
<organism evidence="1 2">
    <name type="scientific">Sphingomonas mucosissima</name>
    <dbReference type="NCBI Taxonomy" id="370959"/>
    <lineage>
        <taxon>Bacteria</taxon>
        <taxon>Pseudomonadati</taxon>
        <taxon>Pseudomonadota</taxon>
        <taxon>Alphaproteobacteria</taxon>
        <taxon>Sphingomonadales</taxon>
        <taxon>Sphingomonadaceae</taxon>
        <taxon>Sphingomonas</taxon>
    </lineage>
</organism>
<dbReference type="EMBL" id="NBBJ01000003">
    <property type="protein sequence ID" value="OWK29905.1"/>
    <property type="molecule type" value="Genomic_DNA"/>
</dbReference>
<sequence>MEGVLTIFLSPFETAAGAEVAVLARQAIVLRSLDQPFVAALLEAGQRQLHRAPRTAALIRNWPGDAAAAGLAMRFNGALHALARADEDGRLATLLRHDHDDFDGAVGAVMAERDEFIAAWMRDPPQTNEVARAGAIVAALMVVASMVDMPFTLLELGSSAGLNLNLAHYRYDLGGQEAGSAGSPVLVAPAWRGAAAPVGSVRIAAARGVDLRPLDVSDAAARERLSSFAWTDDPFRAALLTQAIALAQAHPPAIDRDDLTRWLPRQLATPQPAGLCRVVFHSMVLQYLNAQQRAAITDHIHRAGAGADQARPLAWISFEWTECRSEVRLMLTCWPDGVRRHLATCHPYGEWIHWRPA</sequence>
<evidence type="ECO:0000313" key="2">
    <source>
        <dbReference type="Proteomes" id="UP000197783"/>
    </source>
</evidence>
<dbReference type="Pfam" id="PF10094">
    <property type="entry name" value="DUF2332"/>
    <property type="match status" value="1"/>
</dbReference>
<dbReference type="AlphaFoldDB" id="A0A245ZJL6"/>
<comment type="caution">
    <text evidence="1">The sequence shown here is derived from an EMBL/GenBank/DDBJ whole genome shotgun (WGS) entry which is preliminary data.</text>
</comment>
<name>A0A245ZJL6_9SPHN</name>
<keyword evidence="2" id="KW-1185">Reference proteome</keyword>
<dbReference type="RefSeq" id="WP_245833134.1">
    <property type="nucleotide sequence ID" value="NZ_NBBJ01000003.1"/>
</dbReference>